<proteinExistence type="inferred from homology"/>
<feature type="domain" description="3-hydroxyisobutyrate dehydrogenase-like NAD-binding" evidence="6">
    <location>
        <begin position="175"/>
        <end position="296"/>
    </location>
</feature>
<dbReference type="Gene3D" id="1.10.1040.10">
    <property type="entry name" value="N-(1-d-carboxylethyl)-l-norvaline Dehydrogenase, domain 2"/>
    <property type="match status" value="1"/>
</dbReference>
<dbReference type="Proteomes" id="UP000516444">
    <property type="component" value="Chromosome"/>
</dbReference>
<evidence type="ECO:0000256" key="2">
    <source>
        <dbReference type="ARBA" id="ARBA00023002"/>
    </source>
</evidence>
<dbReference type="PANTHER" id="PTHR43060">
    <property type="entry name" value="3-HYDROXYISOBUTYRATE DEHYDROGENASE-LIKE 1, MITOCHONDRIAL-RELATED"/>
    <property type="match status" value="1"/>
</dbReference>
<dbReference type="Pfam" id="PF14833">
    <property type="entry name" value="NAD_binding_11"/>
    <property type="match status" value="1"/>
</dbReference>
<dbReference type="EMBL" id="AP023440">
    <property type="protein sequence ID" value="BCL30782.1"/>
    <property type="molecule type" value="Genomic_DNA"/>
</dbReference>
<dbReference type="GO" id="GO:0051287">
    <property type="term" value="F:NAD binding"/>
    <property type="evidence" value="ECO:0007669"/>
    <property type="project" value="InterPro"/>
</dbReference>
<dbReference type="AlphaFoldDB" id="A0A7G1P720"/>
<dbReference type="GO" id="GO:0016491">
    <property type="term" value="F:oxidoreductase activity"/>
    <property type="evidence" value="ECO:0007669"/>
    <property type="project" value="UniProtKB-KW"/>
</dbReference>
<dbReference type="InterPro" id="IPR008927">
    <property type="entry name" value="6-PGluconate_DH-like_C_sf"/>
</dbReference>
<evidence type="ECO:0000256" key="3">
    <source>
        <dbReference type="ARBA" id="ARBA00023027"/>
    </source>
</evidence>
<sequence length="304" mass="31116">MSTPMSTPLADGAVLGFVGLGNMGTPMVGHLVQAGYTVRAFDTDPVAQERVAALGAKAVHTLTAVAEGADAILLMLPNSDAVESVLYEGGLLDAARPGTVLVDMGSSRPHSTRAVAERAAGRGVRLVDAPVSGGVAGAEAGTLTIMAGGSAEDVARVRPPLERLGGKVSHVGGVGAGHALKALNNLMSATHLLVSSEALLAGQEFGLTPEAMLDVVNGSSGRSGSTQTKWPTYVLPGTFDSGFGLRLMLKDMRIAVDLARETGLPSLLGESAVELWDKAAAELPADADHTEIVRWLRGRPNGKG</sequence>
<organism evidence="7 8">
    <name type="scientific">Streptomyces aurantiacus</name>
    <dbReference type="NCBI Taxonomy" id="47760"/>
    <lineage>
        <taxon>Bacteria</taxon>
        <taxon>Bacillati</taxon>
        <taxon>Actinomycetota</taxon>
        <taxon>Actinomycetes</taxon>
        <taxon>Kitasatosporales</taxon>
        <taxon>Streptomycetaceae</taxon>
        <taxon>Streptomyces</taxon>
        <taxon>Streptomyces aurantiacus group</taxon>
    </lineage>
</organism>
<dbReference type="GO" id="GO:0050661">
    <property type="term" value="F:NADP binding"/>
    <property type="evidence" value="ECO:0007669"/>
    <property type="project" value="InterPro"/>
</dbReference>
<dbReference type="InterPro" id="IPR036291">
    <property type="entry name" value="NAD(P)-bd_dom_sf"/>
</dbReference>
<evidence type="ECO:0000313" key="7">
    <source>
        <dbReference type="EMBL" id="BCL30782.1"/>
    </source>
</evidence>
<comment type="similarity">
    <text evidence="1">Belongs to the HIBADH-related family.</text>
</comment>
<keyword evidence="3" id="KW-0520">NAD</keyword>
<dbReference type="InterPro" id="IPR013328">
    <property type="entry name" value="6PGD_dom2"/>
</dbReference>
<dbReference type="InterPro" id="IPR015815">
    <property type="entry name" value="HIBADH-related"/>
</dbReference>
<accession>A0A7G1P720</accession>
<evidence type="ECO:0000256" key="4">
    <source>
        <dbReference type="PIRSR" id="PIRSR000103-1"/>
    </source>
</evidence>
<dbReference type="Gene3D" id="3.40.50.720">
    <property type="entry name" value="NAD(P)-binding Rossmann-like Domain"/>
    <property type="match status" value="1"/>
</dbReference>
<feature type="domain" description="6-phosphogluconate dehydrogenase NADP-binding" evidence="5">
    <location>
        <begin position="15"/>
        <end position="172"/>
    </location>
</feature>
<protein>
    <submittedName>
        <fullName evidence="7">Oxidoreductase</fullName>
    </submittedName>
</protein>
<evidence type="ECO:0000313" key="8">
    <source>
        <dbReference type="Proteomes" id="UP000516444"/>
    </source>
</evidence>
<evidence type="ECO:0000259" key="5">
    <source>
        <dbReference type="Pfam" id="PF03446"/>
    </source>
</evidence>
<dbReference type="PIRSF" id="PIRSF000103">
    <property type="entry name" value="HIBADH"/>
    <property type="match status" value="1"/>
</dbReference>
<dbReference type="SUPFAM" id="SSF48179">
    <property type="entry name" value="6-phosphogluconate dehydrogenase C-terminal domain-like"/>
    <property type="match status" value="1"/>
</dbReference>
<dbReference type="Pfam" id="PF03446">
    <property type="entry name" value="NAD_binding_2"/>
    <property type="match status" value="1"/>
</dbReference>
<evidence type="ECO:0000259" key="6">
    <source>
        <dbReference type="Pfam" id="PF14833"/>
    </source>
</evidence>
<gene>
    <name evidence="7" type="ORF">GCM10017557_56410</name>
</gene>
<dbReference type="SUPFAM" id="SSF51735">
    <property type="entry name" value="NAD(P)-binding Rossmann-fold domains"/>
    <property type="match status" value="1"/>
</dbReference>
<dbReference type="InterPro" id="IPR002204">
    <property type="entry name" value="3-OH-isobutyrate_DH-rel_CS"/>
</dbReference>
<reference evidence="7 8" key="1">
    <citation type="journal article" date="2014" name="Int. J. Syst. Evol. Microbiol.">
        <title>Complete genome sequence of Corynebacterium casei LMG S-19264T (=DSM 44701T), isolated from a smear-ripened cheese.</title>
        <authorList>
            <consortium name="US DOE Joint Genome Institute (JGI-PGF)"/>
            <person name="Walter F."/>
            <person name="Albersmeier A."/>
            <person name="Kalinowski J."/>
            <person name="Ruckert C."/>
        </authorList>
    </citation>
    <scope>NUCLEOTIDE SEQUENCE [LARGE SCALE GENOMIC DNA]</scope>
    <source>
        <strain evidence="7 8">JCM 4677</strain>
    </source>
</reference>
<feature type="active site" evidence="4">
    <location>
        <position position="181"/>
    </location>
</feature>
<dbReference type="InterPro" id="IPR029154">
    <property type="entry name" value="HIBADH-like_NADP-bd"/>
</dbReference>
<keyword evidence="8" id="KW-1185">Reference proteome</keyword>
<dbReference type="PANTHER" id="PTHR43060:SF15">
    <property type="entry name" value="3-HYDROXYISOBUTYRATE DEHYDROGENASE-LIKE 1, MITOCHONDRIAL-RELATED"/>
    <property type="match status" value="1"/>
</dbReference>
<dbReference type="PROSITE" id="PS00895">
    <property type="entry name" value="3_HYDROXYISOBUT_DH"/>
    <property type="match status" value="1"/>
</dbReference>
<dbReference type="KEGG" id="sgm:GCM10017557_56410"/>
<keyword evidence="2" id="KW-0560">Oxidoreductase</keyword>
<evidence type="ECO:0000256" key="1">
    <source>
        <dbReference type="ARBA" id="ARBA00009080"/>
    </source>
</evidence>
<name>A0A7G1P720_9ACTN</name>
<dbReference type="GO" id="GO:0016054">
    <property type="term" value="P:organic acid catabolic process"/>
    <property type="evidence" value="ECO:0007669"/>
    <property type="project" value="UniProtKB-ARBA"/>
</dbReference>
<dbReference type="InterPro" id="IPR006115">
    <property type="entry name" value="6PGDH_NADP-bd"/>
</dbReference>